<reference evidence="4" key="1">
    <citation type="submission" date="2018-11" db="EMBL/GenBank/DDBJ databases">
        <title>Genome sequencing of a novel mesophilic and cellulolytic organism within the genus Hungateiclostridium.</title>
        <authorList>
            <person name="Rettenmaier R."/>
            <person name="Liebl W."/>
            <person name="Zverlov V."/>
        </authorList>
    </citation>
    <scope>NUCLEOTIDE SEQUENCE [LARGE SCALE GENOMIC DNA]</scope>
    <source>
        <strain evidence="4">N2K1</strain>
    </source>
</reference>
<dbReference type="Pfam" id="PF07670">
    <property type="entry name" value="Gate"/>
    <property type="match status" value="1"/>
</dbReference>
<feature type="transmembrane region" description="Helical" evidence="1">
    <location>
        <begin position="153"/>
        <end position="175"/>
    </location>
</feature>
<proteinExistence type="predicted"/>
<dbReference type="InterPro" id="IPR011642">
    <property type="entry name" value="Gate_dom"/>
</dbReference>
<evidence type="ECO:0000313" key="3">
    <source>
        <dbReference type="EMBL" id="RXE59300.1"/>
    </source>
</evidence>
<feature type="transmembrane region" description="Helical" evidence="1">
    <location>
        <begin position="118"/>
        <end position="141"/>
    </location>
</feature>
<keyword evidence="1" id="KW-0472">Membrane</keyword>
<evidence type="ECO:0000256" key="1">
    <source>
        <dbReference type="SAM" id="Phobius"/>
    </source>
</evidence>
<keyword evidence="1" id="KW-1133">Transmembrane helix</keyword>
<dbReference type="InterPro" id="IPR052549">
    <property type="entry name" value="SpmB"/>
</dbReference>
<protein>
    <submittedName>
        <fullName evidence="3">Spore maturation protein</fullName>
    </submittedName>
</protein>
<organism evidence="3 4">
    <name type="scientific">Acetivibrio mesophilus</name>
    <dbReference type="NCBI Taxonomy" id="2487273"/>
    <lineage>
        <taxon>Bacteria</taxon>
        <taxon>Bacillati</taxon>
        <taxon>Bacillota</taxon>
        <taxon>Clostridia</taxon>
        <taxon>Eubacteriales</taxon>
        <taxon>Oscillospiraceae</taxon>
        <taxon>Acetivibrio</taxon>
    </lineage>
</organism>
<dbReference type="PANTHER" id="PTHR35793">
    <property type="entry name" value="INNER MEMBRANE PROTEIN YJIG"/>
    <property type="match status" value="1"/>
</dbReference>
<keyword evidence="1" id="KW-0812">Transmembrane</keyword>
<name>A0A4Q0I4R3_9FIRM</name>
<feature type="transmembrane region" description="Helical" evidence="1">
    <location>
        <begin position="48"/>
        <end position="75"/>
    </location>
</feature>
<dbReference type="RefSeq" id="WP_128705943.1">
    <property type="nucleotide sequence ID" value="NZ_RLII01000007.1"/>
</dbReference>
<dbReference type="EMBL" id="RLII01000007">
    <property type="protein sequence ID" value="RXE59300.1"/>
    <property type="molecule type" value="Genomic_DNA"/>
</dbReference>
<dbReference type="GO" id="GO:0005886">
    <property type="term" value="C:plasma membrane"/>
    <property type="evidence" value="ECO:0007669"/>
    <property type="project" value="TreeGrafter"/>
</dbReference>
<dbReference type="OrthoDB" id="9805623at2"/>
<feature type="transmembrane region" description="Helical" evidence="1">
    <location>
        <begin position="7"/>
        <end position="28"/>
    </location>
</feature>
<accession>A0A4Q0I4R3</accession>
<comment type="caution">
    <text evidence="3">The sequence shown here is derived from an EMBL/GenBank/DDBJ whole genome shotgun (WGS) entry which is preliminary data.</text>
</comment>
<sequence length="177" mass="18854">MNIVKDLSSYAIPALFFVILCVGLYRGVKVYDVFLEGAKEGITTVLRIIPPLVGLMVAVGVFRASGALDLLVYVVKPVADLLRIPKDALPLVFLRPISGSASLAMLSDIFNVHGPDSFVGRVASTLMGSTETIFYTLAVYFGAVGIKNIRHTLAAALIADFAGIFAAVWICTKVFGG</sequence>
<dbReference type="Proteomes" id="UP000289166">
    <property type="component" value="Unassembled WGS sequence"/>
</dbReference>
<feature type="domain" description="Nucleoside transporter/FeoB GTPase Gate" evidence="2">
    <location>
        <begin position="45"/>
        <end position="147"/>
    </location>
</feature>
<evidence type="ECO:0000313" key="4">
    <source>
        <dbReference type="Proteomes" id="UP000289166"/>
    </source>
</evidence>
<evidence type="ECO:0000259" key="2">
    <source>
        <dbReference type="Pfam" id="PF07670"/>
    </source>
</evidence>
<keyword evidence="4" id="KW-1185">Reference proteome</keyword>
<dbReference type="PANTHER" id="PTHR35793:SF2">
    <property type="entry name" value="INNER MEMBRANE PROTEIN YJIG"/>
    <property type="match status" value="1"/>
</dbReference>
<gene>
    <name evidence="3" type="ORF">EFD62_07990</name>
</gene>
<dbReference type="AlphaFoldDB" id="A0A4Q0I4R3"/>